<dbReference type="PANTHER" id="PTHR11904:SF9">
    <property type="entry name" value="PURINE NUCLEOSIDE PHOSPHORYLASE-RELATED"/>
    <property type="match status" value="1"/>
</dbReference>
<comment type="caution">
    <text evidence="7">The sequence shown here is derived from an EMBL/GenBank/DDBJ whole genome shotgun (WGS) entry which is preliminary data.</text>
</comment>
<proteinExistence type="inferred from homology"/>
<dbReference type="NCBIfam" id="NF006054">
    <property type="entry name" value="PRK08202.1"/>
    <property type="match status" value="1"/>
</dbReference>
<evidence type="ECO:0000256" key="5">
    <source>
        <dbReference type="PIRNR" id="PIRNR000477"/>
    </source>
</evidence>
<dbReference type="NCBIfam" id="TIGR01697">
    <property type="entry name" value="PNPH-PUNA-XAPA"/>
    <property type="match status" value="1"/>
</dbReference>
<comment type="function">
    <text evidence="5">The purine nucleoside phosphorylases catalyze the phosphorolytic breakdown of the N-glycosidic bond in the beta-(deoxy)ribonucleoside molecules, with the formation of the corresponding free purine bases and pentose-1-phosphate.</text>
</comment>
<dbReference type="OrthoDB" id="10261782at2759"/>
<name>A0A1R1XYM9_9FUNG</name>
<dbReference type="GO" id="GO:0004731">
    <property type="term" value="F:purine-nucleoside phosphorylase activity"/>
    <property type="evidence" value="ECO:0007669"/>
    <property type="project" value="UniProtKB-EC"/>
</dbReference>
<dbReference type="UniPathway" id="UPA00606"/>
<dbReference type="Pfam" id="PF01048">
    <property type="entry name" value="PNP_UDP_1"/>
    <property type="match status" value="1"/>
</dbReference>
<evidence type="ECO:0000256" key="3">
    <source>
        <dbReference type="ARBA" id="ARBA00022676"/>
    </source>
</evidence>
<gene>
    <name evidence="7" type="ORF">AYI69_g6512</name>
</gene>
<dbReference type="GO" id="GO:0005737">
    <property type="term" value="C:cytoplasm"/>
    <property type="evidence" value="ECO:0007669"/>
    <property type="project" value="TreeGrafter"/>
</dbReference>
<dbReference type="AlphaFoldDB" id="A0A1R1XYM9"/>
<evidence type="ECO:0000256" key="2">
    <source>
        <dbReference type="ARBA" id="ARBA00006751"/>
    </source>
</evidence>
<comment type="pathway">
    <text evidence="1 5">Purine metabolism; purine nucleoside salvage.</text>
</comment>
<evidence type="ECO:0000313" key="7">
    <source>
        <dbReference type="EMBL" id="OMJ19718.1"/>
    </source>
</evidence>
<protein>
    <recommendedName>
        <fullName evidence="5">Purine nucleoside phosphorylase</fullName>
        <ecNumber evidence="5">2.4.2.1</ecNumber>
    </recommendedName>
    <alternativeName>
        <fullName evidence="5">Inosine-guanosine phosphorylase</fullName>
    </alternativeName>
</protein>
<feature type="domain" description="Nucleoside phosphorylase" evidence="6">
    <location>
        <begin position="28"/>
        <end position="262"/>
    </location>
</feature>
<dbReference type="Gene3D" id="3.40.50.1580">
    <property type="entry name" value="Nucleoside phosphorylase domain"/>
    <property type="match status" value="1"/>
</dbReference>
<dbReference type="EC" id="2.4.2.1" evidence="5"/>
<comment type="similarity">
    <text evidence="2 5">Belongs to the PNP/MTAP phosphorylase family.</text>
</comment>
<keyword evidence="3 5" id="KW-0328">Glycosyltransferase</keyword>
<keyword evidence="8" id="KW-1185">Reference proteome</keyword>
<dbReference type="InterPro" id="IPR011268">
    <property type="entry name" value="Purine_phosphorylase"/>
</dbReference>
<keyword evidence="4 5" id="KW-0808">Transferase</keyword>
<dbReference type="GO" id="GO:0009116">
    <property type="term" value="P:nucleoside metabolic process"/>
    <property type="evidence" value="ECO:0007669"/>
    <property type="project" value="InterPro"/>
</dbReference>
<evidence type="ECO:0000256" key="4">
    <source>
        <dbReference type="ARBA" id="ARBA00022679"/>
    </source>
</evidence>
<reference evidence="8" key="1">
    <citation type="submission" date="2017-01" db="EMBL/GenBank/DDBJ databases">
        <authorList>
            <person name="Wang Y."/>
            <person name="White M."/>
            <person name="Kvist S."/>
            <person name="Moncalvo J.-M."/>
        </authorList>
    </citation>
    <scope>NUCLEOTIDE SEQUENCE [LARGE SCALE GENOMIC DNA]</scope>
    <source>
        <strain evidence="8">ID-206-W2</strain>
    </source>
</reference>
<dbReference type="PANTHER" id="PTHR11904">
    <property type="entry name" value="METHYLTHIOADENOSINE/PURINE NUCLEOSIDE PHOSPHORYLASE"/>
    <property type="match status" value="1"/>
</dbReference>
<sequence>MIDTVPSSTCQEAVSYIKSLLSKDFVPKIGIACGTGLNSIADLIVESRVEVLFTQIPGFVHSTVLTKAPGKLVFGIIEDTPVVALTGSCKYYEGYTLRQVTLPIRVMKLLGITTLIVTNASASLNPDLKVGDIGIVEDHISLPSISGLNPLVGPNYSKMGPRFLSMSEAYCFKLRKLAFQVWLKSPELMKRKVELKDCVYCYTVGPSFETRAECEALCRLGGDVVGSSSIPEVQVARHCNIDVLCLTLITTVAHGYTKKSAKEAAINELEGVSSPLSATSNDIFHFHDNGSSNKSGLSRHADLVSLIKKVINEL</sequence>
<dbReference type="InterPro" id="IPR035994">
    <property type="entry name" value="Nucleoside_phosphorylase_sf"/>
</dbReference>
<dbReference type="InterPro" id="IPR000845">
    <property type="entry name" value="Nucleoside_phosphorylase_d"/>
</dbReference>
<accession>A0A1R1XYM9</accession>
<dbReference type="CDD" id="cd09009">
    <property type="entry name" value="PNP-EcPNPII_like"/>
    <property type="match status" value="1"/>
</dbReference>
<evidence type="ECO:0000259" key="6">
    <source>
        <dbReference type="Pfam" id="PF01048"/>
    </source>
</evidence>
<dbReference type="SUPFAM" id="SSF53167">
    <property type="entry name" value="Purine and uridine phosphorylases"/>
    <property type="match status" value="1"/>
</dbReference>
<dbReference type="EMBL" id="LSSM01002931">
    <property type="protein sequence ID" value="OMJ19718.1"/>
    <property type="molecule type" value="Genomic_DNA"/>
</dbReference>
<organism evidence="7 8">
    <name type="scientific">Smittium culicis</name>
    <dbReference type="NCBI Taxonomy" id="133412"/>
    <lineage>
        <taxon>Eukaryota</taxon>
        <taxon>Fungi</taxon>
        <taxon>Fungi incertae sedis</taxon>
        <taxon>Zoopagomycota</taxon>
        <taxon>Kickxellomycotina</taxon>
        <taxon>Harpellomycetes</taxon>
        <taxon>Harpellales</taxon>
        <taxon>Legeriomycetaceae</taxon>
        <taxon>Smittium</taxon>
    </lineage>
</organism>
<dbReference type="PIRSF" id="PIRSF000477">
    <property type="entry name" value="PurNPase"/>
    <property type="match status" value="1"/>
</dbReference>
<dbReference type="Proteomes" id="UP000187429">
    <property type="component" value="Unassembled WGS sequence"/>
</dbReference>
<evidence type="ECO:0000313" key="8">
    <source>
        <dbReference type="Proteomes" id="UP000187429"/>
    </source>
</evidence>
<evidence type="ECO:0000256" key="1">
    <source>
        <dbReference type="ARBA" id="ARBA00005058"/>
    </source>
</evidence>